<comment type="function">
    <text evidence="5">Probably involved in the biogenesis of the COX complex.</text>
</comment>
<dbReference type="PROSITE" id="PS50895">
    <property type="entry name" value="SURF1"/>
    <property type="match status" value="1"/>
</dbReference>
<evidence type="ECO:0000313" key="7">
    <source>
        <dbReference type="Proteomes" id="UP001648503"/>
    </source>
</evidence>
<comment type="similarity">
    <text evidence="5">Belongs to the SURF1 family.</text>
</comment>
<comment type="caution">
    <text evidence="6">The sequence shown here is derived from an EMBL/GenBank/DDBJ whole genome shotgun (WGS) entry which is preliminary data.</text>
</comment>
<reference evidence="6 7" key="1">
    <citation type="submission" date="2021-02" db="EMBL/GenBank/DDBJ databases">
        <title>Variation within the Batrachochytrium salamandrivorans European outbreak.</title>
        <authorList>
            <person name="Kelly M."/>
            <person name="Pasmans F."/>
            <person name="Shea T.P."/>
            <person name="Munoz J.F."/>
            <person name="Carranza S."/>
            <person name="Cuomo C.A."/>
            <person name="Martel A."/>
        </authorList>
    </citation>
    <scope>NUCLEOTIDE SEQUENCE [LARGE SCALE GENOMIC DNA]</scope>
    <source>
        <strain evidence="6 7">AMFP18/2</strain>
    </source>
</reference>
<dbReference type="Proteomes" id="UP001648503">
    <property type="component" value="Unassembled WGS sequence"/>
</dbReference>
<keyword evidence="2 5" id="KW-0812">Transmembrane</keyword>
<dbReference type="CDD" id="cd06662">
    <property type="entry name" value="SURF1"/>
    <property type="match status" value="1"/>
</dbReference>
<feature type="transmembrane region" description="Helical" evidence="5">
    <location>
        <begin position="304"/>
        <end position="322"/>
    </location>
</feature>
<gene>
    <name evidence="6" type="ORF">BASA50_006571</name>
</gene>
<feature type="transmembrane region" description="Helical" evidence="5">
    <location>
        <begin position="85"/>
        <end position="102"/>
    </location>
</feature>
<evidence type="ECO:0000256" key="2">
    <source>
        <dbReference type="ARBA" id="ARBA00022692"/>
    </source>
</evidence>
<protein>
    <recommendedName>
        <fullName evidence="5">SURF1-like protein</fullName>
    </recommendedName>
</protein>
<evidence type="ECO:0000256" key="5">
    <source>
        <dbReference type="RuleBase" id="RU363076"/>
    </source>
</evidence>
<organism evidence="6 7">
    <name type="scientific">Batrachochytrium salamandrivorans</name>
    <dbReference type="NCBI Taxonomy" id="1357716"/>
    <lineage>
        <taxon>Eukaryota</taxon>
        <taxon>Fungi</taxon>
        <taxon>Fungi incertae sedis</taxon>
        <taxon>Chytridiomycota</taxon>
        <taxon>Chytridiomycota incertae sedis</taxon>
        <taxon>Chytridiomycetes</taxon>
        <taxon>Rhizophydiales</taxon>
        <taxon>Rhizophydiales incertae sedis</taxon>
        <taxon>Batrachochytrium</taxon>
    </lineage>
</organism>
<dbReference type="PANTHER" id="PTHR23427">
    <property type="entry name" value="SURFEIT LOCUS PROTEIN"/>
    <property type="match status" value="1"/>
</dbReference>
<evidence type="ECO:0000256" key="3">
    <source>
        <dbReference type="ARBA" id="ARBA00022989"/>
    </source>
</evidence>
<evidence type="ECO:0000256" key="4">
    <source>
        <dbReference type="ARBA" id="ARBA00023136"/>
    </source>
</evidence>
<proteinExistence type="inferred from homology"/>
<keyword evidence="7" id="KW-1185">Reference proteome</keyword>
<comment type="subcellular location">
    <subcellularLocation>
        <location evidence="1">Membrane</location>
    </subcellularLocation>
    <subcellularLocation>
        <location evidence="5">Mitochondrion inner membrane</location>
        <topology evidence="5">Multi-pass membrane protein</topology>
    </subcellularLocation>
</comment>
<accession>A0ABQ8FB48</accession>
<evidence type="ECO:0000256" key="1">
    <source>
        <dbReference type="ARBA" id="ARBA00004370"/>
    </source>
</evidence>
<sequence>MSLLANRRCRVTITSIIRPSYITALYSKITAVSTVPTAFIYSYRPLVTTSVSPTSTKTSATPTSGANASPNVQDLYIHRGRQRGGWLWLVPVITLGLGIWQLRRLQWKTNLIEKAQSRIDLTPYPLSSESARGIVPQRDQFTRVTVTGTFLHDKEILLGPRVFHADTSEDTGGGIIGGGRPNIGFFIFTPFVLSDGAVILVNRGWIPRDERDDPRRKAISGPITIDGVIRDGEPIGYLQSLIISNRPEIGEWHNIDLAHYSRWTDSLPVIVQMISNSQINNQVSSMDGMPLLQKVHAKLRNTHLEYAMTWFGLCGMSTLLLASKKRIFRRR</sequence>
<dbReference type="EMBL" id="JAFCIX010000332">
    <property type="protein sequence ID" value="KAH6594621.1"/>
    <property type="molecule type" value="Genomic_DNA"/>
</dbReference>
<keyword evidence="5" id="KW-0999">Mitochondrion inner membrane</keyword>
<dbReference type="InterPro" id="IPR045214">
    <property type="entry name" value="Surf1/Surf4"/>
</dbReference>
<name>A0ABQ8FB48_9FUNG</name>
<dbReference type="InterPro" id="IPR002994">
    <property type="entry name" value="Surf1/Shy1"/>
</dbReference>
<keyword evidence="3 5" id="KW-1133">Transmembrane helix</keyword>
<dbReference type="Pfam" id="PF02104">
    <property type="entry name" value="SURF1"/>
    <property type="match status" value="1"/>
</dbReference>
<dbReference type="PANTHER" id="PTHR23427:SF2">
    <property type="entry name" value="SURFEIT LOCUS PROTEIN 1"/>
    <property type="match status" value="1"/>
</dbReference>
<evidence type="ECO:0000313" key="6">
    <source>
        <dbReference type="EMBL" id="KAH6594621.1"/>
    </source>
</evidence>
<keyword evidence="4 5" id="KW-0472">Membrane</keyword>
<keyword evidence="5" id="KW-0496">Mitochondrion</keyword>